<dbReference type="GO" id="GO:0003964">
    <property type="term" value="F:RNA-directed DNA polymerase activity"/>
    <property type="evidence" value="ECO:0007669"/>
    <property type="project" value="UniProtKB-KW"/>
</dbReference>
<proteinExistence type="predicted"/>
<dbReference type="Pfam" id="PF08284">
    <property type="entry name" value="RVP_2"/>
    <property type="match status" value="1"/>
</dbReference>
<dbReference type="Gene3D" id="2.40.70.10">
    <property type="entry name" value="Acid Proteases"/>
    <property type="match status" value="1"/>
</dbReference>
<reference evidence="2" key="1">
    <citation type="journal article" date="2019" name="Sci. Rep.">
        <title>Draft genome of Tanacetum cinerariifolium, the natural source of mosquito coil.</title>
        <authorList>
            <person name="Yamashiro T."/>
            <person name="Shiraishi A."/>
            <person name="Satake H."/>
            <person name="Nakayama K."/>
        </authorList>
    </citation>
    <scope>NUCLEOTIDE SEQUENCE</scope>
</reference>
<gene>
    <name evidence="2" type="ORF">Tci_036321</name>
</gene>
<keyword evidence="2" id="KW-0548">Nucleotidyltransferase</keyword>
<dbReference type="SUPFAM" id="SSF50630">
    <property type="entry name" value="Acid proteases"/>
    <property type="match status" value="1"/>
</dbReference>
<sequence length="269" mass="30333">MEVPSFDKPEPQPQPLPDCPPLDASLGTERGLKQPIKPQSLDSFRMKVLDYLTIHTPPLSLVASFHLRDFYCHYRLCIDDTKKHYGFKPGLLGHSGSFGVDFSKLEMIDDDWGLKSKEDPEENSSIDSESKLEETNRWTAYARHVETALVIAANEAQQNLNVVTITFSLNDHFATVSFDSGVGFSFILTEFLPLINMKPSVIIPGYEIKIANGLKIETNKIVRSCRLDLEGHMYAIDLISFGHDNFNVIVGMDWLSKFKAKIVCHENIV</sequence>
<dbReference type="InterPro" id="IPR021109">
    <property type="entry name" value="Peptidase_aspartic_dom_sf"/>
</dbReference>
<feature type="compositionally biased region" description="Pro residues" evidence="1">
    <location>
        <begin position="11"/>
        <end position="20"/>
    </location>
</feature>
<organism evidence="2">
    <name type="scientific">Tanacetum cinerariifolium</name>
    <name type="common">Dalmatian daisy</name>
    <name type="synonym">Chrysanthemum cinerariifolium</name>
    <dbReference type="NCBI Taxonomy" id="118510"/>
    <lineage>
        <taxon>Eukaryota</taxon>
        <taxon>Viridiplantae</taxon>
        <taxon>Streptophyta</taxon>
        <taxon>Embryophyta</taxon>
        <taxon>Tracheophyta</taxon>
        <taxon>Spermatophyta</taxon>
        <taxon>Magnoliopsida</taxon>
        <taxon>eudicotyledons</taxon>
        <taxon>Gunneridae</taxon>
        <taxon>Pentapetalae</taxon>
        <taxon>asterids</taxon>
        <taxon>campanulids</taxon>
        <taxon>Asterales</taxon>
        <taxon>Asteraceae</taxon>
        <taxon>Asteroideae</taxon>
        <taxon>Anthemideae</taxon>
        <taxon>Anthemidinae</taxon>
        <taxon>Tanacetum</taxon>
    </lineage>
</organism>
<comment type="caution">
    <text evidence="2">The sequence shown here is derived from an EMBL/GenBank/DDBJ whole genome shotgun (WGS) entry which is preliminary data.</text>
</comment>
<keyword evidence="2" id="KW-0808">Transferase</keyword>
<feature type="region of interest" description="Disordered" evidence="1">
    <location>
        <begin position="1"/>
        <end position="29"/>
    </location>
</feature>
<protein>
    <submittedName>
        <fullName evidence="2">Reverse transcriptase domain-containing protein</fullName>
    </submittedName>
</protein>
<accession>A0A6L2LRC0</accession>
<evidence type="ECO:0000256" key="1">
    <source>
        <dbReference type="SAM" id="MobiDB-lite"/>
    </source>
</evidence>
<dbReference type="AlphaFoldDB" id="A0A6L2LRC0"/>
<evidence type="ECO:0000313" key="2">
    <source>
        <dbReference type="EMBL" id="GEU64343.1"/>
    </source>
</evidence>
<feature type="compositionally biased region" description="Basic and acidic residues" evidence="1">
    <location>
        <begin position="1"/>
        <end position="10"/>
    </location>
</feature>
<name>A0A6L2LRC0_TANCI</name>
<keyword evidence="2" id="KW-0695">RNA-directed DNA polymerase</keyword>
<dbReference type="CDD" id="cd00303">
    <property type="entry name" value="retropepsin_like"/>
    <property type="match status" value="1"/>
</dbReference>
<dbReference type="EMBL" id="BKCJ010005003">
    <property type="protein sequence ID" value="GEU64343.1"/>
    <property type="molecule type" value="Genomic_DNA"/>
</dbReference>